<feature type="transmembrane region" description="Helical" evidence="1">
    <location>
        <begin position="6"/>
        <end position="27"/>
    </location>
</feature>
<sequence>MLPLFSQITLSLILGTFLLKMVFIFYFRLRKNNQLIEHSLLFIFSRSAIRNSFYRPMAKYMRISNKLTYTLYLLIALFVVLKFFEMQVIL</sequence>
<accession>A0A5B8VAZ1</accession>
<keyword evidence="1" id="KW-0472">Membrane</keyword>
<evidence type="ECO:0000313" key="3">
    <source>
        <dbReference type="Proteomes" id="UP000321533"/>
    </source>
</evidence>
<dbReference type="KEGG" id="pgin:FRZ67_09280"/>
<name>A0A5B8VAZ1_9BACT</name>
<gene>
    <name evidence="2" type="ORF">FRZ67_09280</name>
</gene>
<keyword evidence="3" id="KW-1185">Reference proteome</keyword>
<evidence type="ECO:0000256" key="1">
    <source>
        <dbReference type="SAM" id="Phobius"/>
    </source>
</evidence>
<dbReference type="Proteomes" id="UP000321533">
    <property type="component" value="Chromosome"/>
</dbReference>
<dbReference type="EMBL" id="CP042435">
    <property type="protein sequence ID" value="QEC67478.1"/>
    <property type="molecule type" value="Genomic_DNA"/>
</dbReference>
<protein>
    <submittedName>
        <fullName evidence="2">Uncharacterized protein</fullName>
    </submittedName>
</protein>
<feature type="transmembrane region" description="Helical" evidence="1">
    <location>
        <begin position="67"/>
        <end position="84"/>
    </location>
</feature>
<reference evidence="2 3" key="1">
    <citation type="journal article" date="2016" name="Int. J. Syst. Evol. Microbiol.">
        <title>Panacibacter ginsenosidivorans gen. nov., sp. nov., with ginsenoside converting activity isolated from soil of a ginseng field.</title>
        <authorList>
            <person name="Siddiqi M.Z."/>
            <person name="Muhammad Shafi S."/>
            <person name="Choi K.D."/>
            <person name="Im W.T."/>
        </authorList>
    </citation>
    <scope>NUCLEOTIDE SEQUENCE [LARGE SCALE GENOMIC DNA]</scope>
    <source>
        <strain evidence="2 3">Gsoil1550</strain>
    </source>
</reference>
<dbReference type="AlphaFoldDB" id="A0A5B8VAZ1"/>
<organism evidence="2 3">
    <name type="scientific">Panacibacter ginsenosidivorans</name>
    <dbReference type="NCBI Taxonomy" id="1813871"/>
    <lineage>
        <taxon>Bacteria</taxon>
        <taxon>Pseudomonadati</taxon>
        <taxon>Bacteroidota</taxon>
        <taxon>Chitinophagia</taxon>
        <taxon>Chitinophagales</taxon>
        <taxon>Chitinophagaceae</taxon>
        <taxon>Panacibacter</taxon>
    </lineage>
</organism>
<keyword evidence="1" id="KW-0812">Transmembrane</keyword>
<evidence type="ECO:0000313" key="2">
    <source>
        <dbReference type="EMBL" id="QEC67478.1"/>
    </source>
</evidence>
<dbReference type="RefSeq" id="WP_147189285.1">
    <property type="nucleotide sequence ID" value="NZ_CP042435.1"/>
</dbReference>
<proteinExistence type="predicted"/>
<keyword evidence="1" id="KW-1133">Transmembrane helix</keyword>